<keyword evidence="1" id="KW-0472">Membrane</keyword>
<reference evidence="2 3" key="1">
    <citation type="submission" date="2012-08" db="EMBL/GenBank/DDBJ databases">
        <authorList>
            <person name="Harkins D.M."/>
            <person name="Durkin A.S."/>
            <person name="Selengut J.D."/>
            <person name="Sanka R."/>
            <person name="DePew J."/>
            <person name="Purushe J."/>
            <person name="Matthias M.A."/>
            <person name="Vinetz J.M."/>
            <person name="Sutton G.G."/>
            <person name="Nelson W.C."/>
            <person name="Fouts D.E."/>
        </authorList>
    </citation>
    <scope>NUCLEOTIDE SEQUENCE [LARGE SCALE GENOMIC DNA]</scope>
    <source>
        <strain evidence="2 3">MMD4847</strain>
    </source>
</reference>
<evidence type="ECO:0000313" key="2">
    <source>
        <dbReference type="EMBL" id="EJZ43817.1"/>
    </source>
</evidence>
<dbReference type="Proteomes" id="UP000018720">
    <property type="component" value="Unassembled WGS sequence"/>
</dbReference>
<proteinExistence type="predicted"/>
<evidence type="ECO:0000256" key="1">
    <source>
        <dbReference type="SAM" id="Phobius"/>
    </source>
</evidence>
<keyword evidence="3" id="KW-1185">Reference proteome</keyword>
<name>A0ABN0HE03_9LEPT</name>
<keyword evidence="1" id="KW-0812">Transmembrane</keyword>
<feature type="transmembrane region" description="Helical" evidence="1">
    <location>
        <begin position="68"/>
        <end position="91"/>
    </location>
</feature>
<evidence type="ECO:0000313" key="3">
    <source>
        <dbReference type="Proteomes" id="UP000018720"/>
    </source>
</evidence>
<feature type="transmembrane region" description="Helical" evidence="1">
    <location>
        <begin position="18"/>
        <end position="39"/>
    </location>
</feature>
<organism evidence="2 3">
    <name type="scientific">Leptospira licerasiae str. MMD4847</name>
    <dbReference type="NCBI Taxonomy" id="1049971"/>
    <lineage>
        <taxon>Bacteria</taxon>
        <taxon>Pseudomonadati</taxon>
        <taxon>Spirochaetota</taxon>
        <taxon>Spirochaetia</taxon>
        <taxon>Leptospirales</taxon>
        <taxon>Leptospiraceae</taxon>
        <taxon>Leptospira</taxon>
    </lineage>
</organism>
<protein>
    <recommendedName>
        <fullName evidence="4">DUF2568 domain-containing protein</fullName>
    </recommendedName>
</protein>
<gene>
    <name evidence="2" type="ORF">LEP1GSC178_2025</name>
</gene>
<accession>A0ABN0HE03</accession>
<dbReference type="EMBL" id="AHOM02000001">
    <property type="protein sequence ID" value="EJZ43817.1"/>
    <property type="molecule type" value="Genomic_DNA"/>
</dbReference>
<evidence type="ECO:0008006" key="4">
    <source>
        <dbReference type="Google" id="ProtNLM"/>
    </source>
</evidence>
<comment type="caution">
    <text evidence="2">The sequence shown here is derived from an EMBL/GenBank/DDBJ whole genome shotgun (WGS) entry which is preliminary data.</text>
</comment>
<sequence length="92" mass="10592">MKFILLANGGIPLLFESWLLGIINIPLAFIEFTSLFLLIKFQTNQTVPVYAFFFIFLGKLVMELSKLIFFGYLVCIHLVSYLILVGSFFAFR</sequence>
<keyword evidence="1" id="KW-1133">Transmembrane helix</keyword>
<feature type="transmembrane region" description="Helical" evidence="1">
    <location>
        <begin position="46"/>
        <end position="62"/>
    </location>
</feature>